<keyword evidence="3" id="KW-1185">Reference proteome</keyword>
<gene>
    <name evidence="2" type="ORF">BEP19_03510</name>
</gene>
<dbReference type="Proteomes" id="UP000284219">
    <property type="component" value="Unassembled WGS sequence"/>
</dbReference>
<dbReference type="EMBL" id="MCHY01000006">
    <property type="protein sequence ID" value="RKD26004.1"/>
    <property type="molecule type" value="Genomic_DNA"/>
</dbReference>
<keyword evidence="1" id="KW-0812">Transmembrane</keyword>
<keyword evidence="1" id="KW-0472">Membrane</keyword>
<dbReference type="AlphaFoldDB" id="A0A419SNX5"/>
<feature type="transmembrane region" description="Helical" evidence="1">
    <location>
        <begin position="94"/>
        <end position="117"/>
    </location>
</feature>
<organism evidence="2 3">
    <name type="scientific">Ammoniphilus oxalaticus</name>
    <dbReference type="NCBI Taxonomy" id="66863"/>
    <lineage>
        <taxon>Bacteria</taxon>
        <taxon>Bacillati</taxon>
        <taxon>Bacillota</taxon>
        <taxon>Bacilli</taxon>
        <taxon>Bacillales</taxon>
        <taxon>Paenibacillaceae</taxon>
        <taxon>Aneurinibacillus group</taxon>
        <taxon>Ammoniphilus</taxon>
    </lineage>
</organism>
<name>A0A419SNX5_9BACL</name>
<comment type="caution">
    <text evidence="2">The sequence shown here is derived from an EMBL/GenBank/DDBJ whole genome shotgun (WGS) entry which is preliminary data.</text>
</comment>
<evidence type="ECO:0000313" key="2">
    <source>
        <dbReference type="EMBL" id="RKD26004.1"/>
    </source>
</evidence>
<feature type="transmembrane region" description="Helical" evidence="1">
    <location>
        <begin position="6"/>
        <end position="29"/>
    </location>
</feature>
<feature type="transmembrane region" description="Helical" evidence="1">
    <location>
        <begin position="41"/>
        <end position="59"/>
    </location>
</feature>
<proteinExistence type="predicted"/>
<protein>
    <submittedName>
        <fullName evidence="2">Uncharacterized protein</fullName>
    </submittedName>
</protein>
<sequence length="240" mass="27914">MSINFYFPLNVIPILVGLVGWLFIVLLAYRIYKKRADNPSARMIAIALFLGLASISAHVEWFGQRMELAILPLGVWILKSMLRRKKDQWQRIRSYAWLGFAGNFIILLLTVASIPLYNQLYPNDDPRVYVSHLEKASLINLYPSTAPERLLHKENLAEQLNMMQPETFYSDEWYEEMNWHPYSNSEQFPYLVVGTSPKWGSGQRPMIYFEDDGKGMLVNTAKKHVYFRSEVDLLKAVESE</sequence>
<reference evidence="2 3" key="1">
    <citation type="submission" date="2016-08" db="EMBL/GenBank/DDBJ databases">
        <title>Novel Firmicute Genomes.</title>
        <authorList>
            <person name="Poppleton D.I."/>
            <person name="Gribaldo S."/>
        </authorList>
    </citation>
    <scope>NUCLEOTIDE SEQUENCE [LARGE SCALE GENOMIC DNA]</scope>
    <source>
        <strain evidence="2 3">RAOx-1</strain>
    </source>
</reference>
<evidence type="ECO:0000256" key="1">
    <source>
        <dbReference type="SAM" id="Phobius"/>
    </source>
</evidence>
<accession>A0A419SNX5</accession>
<feature type="transmembrane region" description="Helical" evidence="1">
    <location>
        <begin position="65"/>
        <end position="82"/>
    </location>
</feature>
<evidence type="ECO:0000313" key="3">
    <source>
        <dbReference type="Proteomes" id="UP000284219"/>
    </source>
</evidence>
<keyword evidence="1" id="KW-1133">Transmembrane helix</keyword>